<dbReference type="NCBIfam" id="NF009487">
    <property type="entry name" value="PRK12849.1"/>
    <property type="match status" value="1"/>
</dbReference>
<proteinExistence type="inferred from homology"/>
<dbReference type="Gene3D" id="1.10.560.10">
    <property type="entry name" value="GroEL-like equatorial domain"/>
    <property type="match status" value="1"/>
</dbReference>
<dbReference type="GO" id="GO:0140662">
    <property type="term" value="F:ATP-dependent protein folding chaperone"/>
    <property type="evidence" value="ECO:0007669"/>
    <property type="project" value="InterPro"/>
</dbReference>
<evidence type="ECO:0000256" key="1">
    <source>
        <dbReference type="ARBA" id="ARBA00006607"/>
    </source>
</evidence>
<sequence length="528" mass="57236">MKYINTGKTAREKLLNGVNTVADIVKSTLGPCGSNVILKKPYNTASVINDGVSIAREIILEDVTENAGAGLLTAAAAATNASVGDGTTTTCILTQGLIQGGFKAIEEEKINPILLREALKDCAEKSIYPLLKKCTKKADTLKKLQHVATISVGGNKELGNLIGDALNKVGAEGIVNIENNSFPETKLEMIEGYKIDRGYMTPYAINNTEKFIVEYENCLVLCCYHRITERADVESLFQWAYNNGKSILLIVESMDESIFGGLQVNLMKKIFRICPVKSPGFGFNVRDYMNDIAKLTGCAVYADDTKRMSKFSPEDFGSAAKVIVNRECTCIITNEDSDDLDEYVTSLRNQLATTENEHLRDSLKERISKLTVGVATISVGATSQTEQEELKLRVEDAVNATRAALKGGIVAGGGCTLAYISQAIDPNLQHCDYTSDTAHAAYKILARALAMPEEQILMNSGCDISSKHPLNHDKVIGFNGKTKRWENLIVSGVIDPALVVRSAIENAVSIASTVLTTQATIISEDKGE</sequence>
<dbReference type="Gene3D" id="3.50.7.10">
    <property type="entry name" value="GroEL"/>
    <property type="match status" value="1"/>
</dbReference>
<comment type="similarity">
    <text evidence="1">Belongs to the chaperonin (HSP60) family.</text>
</comment>
<dbReference type="InterPro" id="IPR001844">
    <property type="entry name" value="Cpn60/GroEL"/>
</dbReference>
<dbReference type="InterPro" id="IPR027409">
    <property type="entry name" value="GroEL-like_apical_dom_sf"/>
</dbReference>
<dbReference type="GO" id="GO:0042026">
    <property type="term" value="P:protein refolding"/>
    <property type="evidence" value="ECO:0007669"/>
    <property type="project" value="InterPro"/>
</dbReference>
<reference evidence="3" key="1">
    <citation type="journal article" date="2021" name="Proc. Natl. Acad. Sci. U.S.A.">
        <title>A Catalog of Tens of Thousands of Viruses from Human Metagenomes Reveals Hidden Associations with Chronic Diseases.</title>
        <authorList>
            <person name="Tisza M.J."/>
            <person name="Buck C.B."/>
        </authorList>
    </citation>
    <scope>NUCLEOTIDE SEQUENCE</scope>
    <source>
        <strain evidence="3">CtYh54</strain>
    </source>
</reference>
<organism evidence="3">
    <name type="scientific">Siphoviridae sp. ctYh54</name>
    <dbReference type="NCBI Taxonomy" id="2826379"/>
    <lineage>
        <taxon>Viruses</taxon>
        <taxon>Duplodnaviria</taxon>
        <taxon>Heunggongvirae</taxon>
        <taxon>Uroviricota</taxon>
        <taxon>Caudoviricetes</taxon>
    </lineage>
</organism>
<dbReference type="PANTHER" id="PTHR45633">
    <property type="entry name" value="60 KDA HEAT SHOCK PROTEIN, MITOCHONDRIAL"/>
    <property type="match status" value="1"/>
</dbReference>
<name>A0A8S5MDV1_9CAUD</name>
<accession>A0A8S5MDV1</accession>
<protein>
    <submittedName>
        <fullName evidence="3">GroEL</fullName>
    </submittedName>
</protein>
<keyword evidence="2" id="KW-0143">Chaperone</keyword>
<dbReference type="GO" id="GO:0005524">
    <property type="term" value="F:ATP binding"/>
    <property type="evidence" value="ECO:0007669"/>
    <property type="project" value="InterPro"/>
</dbReference>
<dbReference type="PRINTS" id="PR00298">
    <property type="entry name" value="CHAPERONIN60"/>
</dbReference>
<dbReference type="SUPFAM" id="SSF52029">
    <property type="entry name" value="GroEL apical domain-like"/>
    <property type="match status" value="1"/>
</dbReference>
<dbReference type="InterPro" id="IPR027413">
    <property type="entry name" value="GROEL-like_equatorial_sf"/>
</dbReference>
<dbReference type="InterPro" id="IPR027410">
    <property type="entry name" value="TCP-1-like_intermed_sf"/>
</dbReference>
<dbReference type="Gene3D" id="3.30.260.10">
    <property type="entry name" value="TCP-1-like chaperonin intermediate domain"/>
    <property type="match status" value="1"/>
</dbReference>
<dbReference type="EMBL" id="BK014884">
    <property type="protein sequence ID" value="DAD80404.1"/>
    <property type="molecule type" value="Genomic_DNA"/>
</dbReference>
<dbReference type="Pfam" id="PF00118">
    <property type="entry name" value="Cpn60_TCP1"/>
    <property type="match status" value="2"/>
</dbReference>
<dbReference type="SUPFAM" id="SSF54849">
    <property type="entry name" value="GroEL-intermediate domain like"/>
    <property type="match status" value="1"/>
</dbReference>
<dbReference type="FunFam" id="3.50.7.10:FF:000001">
    <property type="entry name" value="60 kDa chaperonin"/>
    <property type="match status" value="1"/>
</dbReference>
<evidence type="ECO:0000313" key="3">
    <source>
        <dbReference type="EMBL" id="DAD80404.1"/>
    </source>
</evidence>
<dbReference type="NCBIfam" id="NF000592">
    <property type="entry name" value="PRK00013.1"/>
    <property type="match status" value="1"/>
</dbReference>
<dbReference type="SUPFAM" id="SSF48592">
    <property type="entry name" value="GroEL equatorial domain-like"/>
    <property type="match status" value="1"/>
</dbReference>
<dbReference type="InterPro" id="IPR002423">
    <property type="entry name" value="Cpn60/GroEL/TCP-1"/>
</dbReference>
<evidence type="ECO:0000256" key="2">
    <source>
        <dbReference type="ARBA" id="ARBA00023186"/>
    </source>
</evidence>